<dbReference type="SUPFAM" id="SSF69118">
    <property type="entry name" value="AhpD-like"/>
    <property type="match status" value="1"/>
</dbReference>
<feature type="domain" description="Carboxymuconolactone decarboxylase-like" evidence="1">
    <location>
        <begin position="63"/>
        <end position="127"/>
    </location>
</feature>
<dbReference type="RefSeq" id="WP_117301379.1">
    <property type="nucleotide sequence ID" value="NZ_QVQT02000005.1"/>
</dbReference>
<evidence type="ECO:0000259" key="1">
    <source>
        <dbReference type="Pfam" id="PF02627"/>
    </source>
</evidence>
<dbReference type="GO" id="GO:0051920">
    <property type="term" value="F:peroxiredoxin activity"/>
    <property type="evidence" value="ECO:0007669"/>
    <property type="project" value="InterPro"/>
</dbReference>
<dbReference type="NCBIfam" id="TIGR01926">
    <property type="entry name" value="peroxid_rel"/>
    <property type="match status" value="1"/>
</dbReference>
<dbReference type="AlphaFoldDB" id="A0A372ILU0"/>
<accession>A0A372ILU0</accession>
<name>A0A372ILU0_9BACT</name>
<dbReference type="PANTHER" id="PTHR35446:SF2">
    <property type="entry name" value="CARBOXYMUCONOLACTONE DECARBOXYLASE-LIKE DOMAIN-CONTAINING PROTEIN"/>
    <property type="match status" value="1"/>
</dbReference>
<evidence type="ECO:0000313" key="2">
    <source>
        <dbReference type="EMBL" id="RFU15719.1"/>
    </source>
</evidence>
<dbReference type="EMBL" id="QVQT01000005">
    <property type="protein sequence ID" value="RFU15719.1"/>
    <property type="molecule type" value="Genomic_DNA"/>
</dbReference>
<dbReference type="NCBIfam" id="TIGR00778">
    <property type="entry name" value="ahpD_dom"/>
    <property type="match status" value="1"/>
</dbReference>
<gene>
    <name evidence="2" type="ORF">D0Y96_14810</name>
</gene>
<dbReference type="Gene3D" id="1.20.1290.10">
    <property type="entry name" value="AhpD-like"/>
    <property type="match status" value="1"/>
</dbReference>
<organism evidence="2 3">
    <name type="scientific">Paracidobacterium acidisoli</name>
    <dbReference type="NCBI Taxonomy" id="2303751"/>
    <lineage>
        <taxon>Bacteria</taxon>
        <taxon>Pseudomonadati</taxon>
        <taxon>Acidobacteriota</taxon>
        <taxon>Terriglobia</taxon>
        <taxon>Terriglobales</taxon>
        <taxon>Acidobacteriaceae</taxon>
        <taxon>Paracidobacterium</taxon>
    </lineage>
</organism>
<reference evidence="2 3" key="1">
    <citation type="submission" date="2018-08" db="EMBL/GenBank/DDBJ databases">
        <title>Acidipila sp. 4G-K13, an acidobacterium isolated from forest soil.</title>
        <authorList>
            <person name="Gao Z.-H."/>
            <person name="Qiu L.-H."/>
        </authorList>
    </citation>
    <scope>NUCLEOTIDE SEQUENCE [LARGE SCALE GENOMIC DNA]</scope>
    <source>
        <strain evidence="2 3">4G-K13</strain>
    </source>
</reference>
<dbReference type="PANTHER" id="PTHR35446">
    <property type="entry name" value="SI:CH211-175M2.5"/>
    <property type="match status" value="1"/>
</dbReference>
<dbReference type="Proteomes" id="UP000264702">
    <property type="component" value="Unassembled WGS sequence"/>
</dbReference>
<keyword evidence="3" id="KW-1185">Reference proteome</keyword>
<evidence type="ECO:0000313" key="3">
    <source>
        <dbReference type="Proteomes" id="UP000264702"/>
    </source>
</evidence>
<dbReference type="InterPro" id="IPR029032">
    <property type="entry name" value="AhpD-like"/>
</dbReference>
<dbReference type="InterPro" id="IPR003779">
    <property type="entry name" value="CMD-like"/>
</dbReference>
<dbReference type="OrthoDB" id="9810664at2"/>
<proteinExistence type="predicted"/>
<protein>
    <recommendedName>
        <fullName evidence="1">Carboxymuconolactone decarboxylase-like domain-containing protein</fullName>
    </recommendedName>
</protein>
<dbReference type="InterPro" id="IPR004675">
    <property type="entry name" value="AhpD_core"/>
</dbReference>
<dbReference type="Pfam" id="PF02627">
    <property type="entry name" value="CMD"/>
    <property type="match status" value="1"/>
</dbReference>
<sequence>MSRPEYELLSRLKAERPAQTETKIRLIEEDEATGETAAAYQYFRDQTGRQDVPGILKCFGINPAFVRQMVDISSSLLFCEGALTRRQKELIATYVSQLNACPYCFDSHGFFLMVHGASRQTVDDLAAGILTGLSEAERELLLYLGKVERESFKTTPEDVAHMRSLGWQEEQIAEAVHVAAMMGFCNRVANAFGLPAQNLLSLQFT</sequence>
<dbReference type="InterPro" id="IPR010195">
    <property type="entry name" value="Uncharacterised_peroxidase-rel"/>
</dbReference>
<comment type="caution">
    <text evidence="2">The sequence shown here is derived from an EMBL/GenBank/DDBJ whole genome shotgun (WGS) entry which is preliminary data.</text>
</comment>